<reference evidence="1 2" key="2">
    <citation type="submission" date="2018-11" db="EMBL/GenBank/DDBJ databases">
        <authorList>
            <consortium name="Pathogen Informatics"/>
        </authorList>
    </citation>
    <scope>NUCLEOTIDE SEQUENCE [LARGE SCALE GENOMIC DNA]</scope>
</reference>
<gene>
    <name evidence="1" type="ORF">BTMF_LOCUS7153</name>
</gene>
<keyword evidence="2" id="KW-1185">Reference proteome</keyword>
<evidence type="ECO:0000313" key="2">
    <source>
        <dbReference type="Proteomes" id="UP000280834"/>
    </source>
</evidence>
<dbReference type="EMBL" id="UZAG01015834">
    <property type="protein sequence ID" value="VDO23655.1"/>
    <property type="molecule type" value="Genomic_DNA"/>
</dbReference>
<dbReference type="AlphaFoldDB" id="A0A0R3QN17"/>
<dbReference type="Proteomes" id="UP000280834">
    <property type="component" value="Unassembled WGS sequence"/>
</dbReference>
<dbReference type="WBParaSite" id="BTMF_0000910201-mRNA-1">
    <property type="protein sequence ID" value="BTMF_0000910201-mRNA-1"/>
    <property type="gene ID" value="BTMF_0000910201"/>
</dbReference>
<sequence>MLITRTIDLELLEKIQNFLSVFQTNSFKSDKMVKFQNIVRFSILWVVALTKELLRITLSLRVFGYVLEFKIDLNSLKQA</sequence>
<evidence type="ECO:0000313" key="3">
    <source>
        <dbReference type="WBParaSite" id="BTMF_0000910201-mRNA-1"/>
    </source>
</evidence>
<proteinExistence type="predicted"/>
<reference evidence="3" key="1">
    <citation type="submission" date="2017-02" db="UniProtKB">
        <authorList>
            <consortium name="WormBaseParasite"/>
        </authorList>
    </citation>
    <scope>IDENTIFICATION</scope>
</reference>
<organism evidence="3">
    <name type="scientific">Brugia timori</name>
    <dbReference type="NCBI Taxonomy" id="42155"/>
    <lineage>
        <taxon>Eukaryota</taxon>
        <taxon>Metazoa</taxon>
        <taxon>Ecdysozoa</taxon>
        <taxon>Nematoda</taxon>
        <taxon>Chromadorea</taxon>
        <taxon>Rhabditida</taxon>
        <taxon>Spirurina</taxon>
        <taxon>Spiruromorpha</taxon>
        <taxon>Filarioidea</taxon>
        <taxon>Onchocercidae</taxon>
        <taxon>Brugia</taxon>
    </lineage>
</organism>
<protein>
    <submittedName>
        <fullName evidence="1 3">Uncharacterized protein</fullName>
    </submittedName>
</protein>
<name>A0A0R3QN17_9BILA</name>
<accession>A0A0R3QN17</accession>
<evidence type="ECO:0000313" key="1">
    <source>
        <dbReference type="EMBL" id="VDO23655.1"/>
    </source>
</evidence>